<dbReference type="AlphaFoldDB" id="A0A973W0K6"/>
<protein>
    <submittedName>
        <fullName evidence="1">Uncharacterized protein</fullName>
    </submittedName>
</protein>
<name>A0A973W0K6_9BRAD</name>
<comment type="caution">
    <text evidence="1">The sequence shown here is derived from an EMBL/GenBank/DDBJ whole genome shotgun (WGS) entry which is preliminary data.</text>
</comment>
<dbReference type="RefSeq" id="WP_166204344.1">
    <property type="nucleotide sequence ID" value="NZ_CP088285.1"/>
</dbReference>
<accession>A0A973W0K6</accession>
<reference evidence="1" key="1">
    <citation type="submission" date="2020-06" db="EMBL/GenBank/DDBJ databases">
        <title>Whole Genome Sequence of Bradyrhizobium sp. Strain 1S1.</title>
        <authorList>
            <person name="Bromfield E.S.P."/>
            <person name="Cloutier S."/>
        </authorList>
    </citation>
    <scope>NUCLEOTIDE SEQUENCE [LARGE SCALE GENOMIC DNA]</scope>
    <source>
        <strain evidence="1">1S1</strain>
    </source>
</reference>
<dbReference type="EMBL" id="JAAOLE020000001">
    <property type="protein sequence ID" value="NVI44920.1"/>
    <property type="molecule type" value="Genomic_DNA"/>
</dbReference>
<gene>
    <name evidence="1" type="ORF">HAP48_018585</name>
</gene>
<organism evidence="1">
    <name type="scientific">Bradyrhizobium septentrionale</name>
    <dbReference type="NCBI Taxonomy" id="1404411"/>
    <lineage>
        <taxon>Bacteria</taxon>
        <taxon>Pseudomonadati</taxon>
        <taxon>Pseudomonadota</taxon>
        <taxon>Alphaproteobacteria</taxon>
        <taxon>Hyphomicrobiales</taxon>
        <taxon>Nitrobacteraceae</taxon>
        <taxon>Bradyrhizobium</taxon>
    </lineage>
</organism>
<evidence type="ECO:0000313" key="1">
    <source>
        <dbReference type="EMBL" id="NVI44920.1"/>
    </source>
</evidence>
<proteinExistence type="predicted"/>
<sequence>MATVNIIVENDADFYQAFQYTTASGVPIDLTGAALEMMLRRHAEDKAAVLRLGTDTGELQIYDPVNGLFTVLIVQDTLVHLGLGDYDHSNIMTRVGRKTKIWSGTLTNNAGASR</sequence>